<evidence type="ECO:0000313" key="5">
    <source>
        <dbReference type="Proteomes" id="UP000297248"/>
    </source>
</evidence>
<name>A0A4Y8AB08_9SPHI</name>
<sequence>MFKFIIRYFGFLKFVPGLALVFDAFLVLWTLMTNPALLDHMDALEKKVLSWPNTTSTIHKYGGLQLNYGKKELGHIHGNGLLDMLLNRKLKAYVMGNDSKIKDHHSFKDSGWISFYIKDECDKQVALNLFNLAYQWHVNKG</sequence>
<dbReference type="OrthoDB" id="708298at2"/>
<feature type="domain" description="Luciferase" evidence="2">
    <location>
        <begin position="71"/>
        <end position="133"/>
    </location>
</feature>
<evidence type="ECO:0000259" key="2">
    <source>
        <dbReference type="Pfam" id="PF17648"/>
    </source>
</evidence>
<protein>
    <recommendedName>
        <fullName evidence="2">Luciferase domain-containing protein</fullName>
    </recommendedName>
</protein>
<feature type="transmembrane region" description="Helical" evidence="1">
    <location>
        <begin position="12"/>
        <end position="32"/>
    </location>
</feature>
<comment type="caution">
    <text evidence="4">The sequence shown here is derived from an EMBL/GenBank/DDBJ whole genome shotgun (WGS) entry which is preliminary data.</text>
</comment>
<proteinExistence type="predicted"/>
<gene>
    <name evidence="4" type="ORF">E2R65_14395</name>
    <name evidence="3" type="ORF">GGR35_002332</name>
</gene>
<keyword evidence="1" id="KW-0812">Transmembrane</keyword>
<dbReference type="Proteomes" id="UP000583101">
    <property type="component" value="Unassembled WGS sequence"/>
</dbReference>
<reference evidence="3 6" key="3">
    <citation type="submission" date="2020-08" db="EMBL/GenBank/DDBJ databases">
        <title>Genomic Encyclopedia of Type Strains, Phase IV (KMG-IV): sequencing the most valuable type-strain genomes for metagenomic binning, comparative biology and taxonomic classification.</title>
        <authorList>
            <person name="Goeker M."/>
        </authorList>
    </citation>
    <scope>NUCLEOTIDE SEQUENCE [LARGE SCALE GENOMIC DNA]</scope>
    <source>
        <strain evidence="3 6">DSM 100995</strain>
    </source>
</reference>
<evidence type="ECO:0000313" key="6">
    <source>
        <dbReference type="Proteomes" id="UP000583101"/>
    </source>
</evidence>
<keyword evidence="1" id="KW-0472">Membrane</keyword>
<accession>A0A4Y8AB08</accession>
<organism evidence="4 5">
    <name type="scientific">Mucilaginibacter phyllosphaerae</name>
    <dbReference type="NCBI Taxonomy" id="1812349"/>
    <lineage>
        <taxon>Bacteria</taxon>
        <taxon>Pseudomonadati</taxon>
        <taxon>Bacteroidota</taxon>
        <taxon>Sphingobacteriia</taxon>
        <taxon>Sphingobacteriales</taxon>
        <taxon>Sphingobacteriaceae</taxon>
        <taxon>Mucilaginibacter</taxon>
    </lineage>
</organism>
<dbReference type="EMBL" id="JACIEG010000004">
    <property type="protein sequence ID" value="MBB3969719.1"/>
    <property type="molecule type" value="Genomic_DNA"/>
</dbReference>
<dbReference type="InterPro" id="IPR040841">
    <property type="entry name" value="Luciferase_dom"/>
</dbReference>
<dbReference type="AlphaFoldDB" id="A0A4Y8AB08"/>
<dbReference type="Proteomes" id="UP000297248">
    <property type="component" value="Unassembled WGS sequence"/>
</dbReference>
<evidence type="ECO:0000256" key="1">
    <source>
        <dbReference type="SAM" id="Phobius"/>
    </source>
</evidence>
<dbReference type="RefSeq" id="WP_134337177.1">
    <property type="nucleotide sequence ID" value="NZ_BMCZ01000005.1"/>
</dbReference>
<evidence type="ECO:0000313" key="4">
    <source>
        <dbReference type="EMBL" id="TEW65102.1"/>
    </source>
</evidence>
<dbReference type="Pfam" id="PF17648">
    <property type="entry name" value="Luciferase"/>
    <property type="match status" value="1"/>
</dbReference>
<reference evidence="4 5" key="1">
    <citation type="journal article" date="2016" name="Int. J. Syst. Evol. Microbiol.">
        <title>Proposal of Mucilaginibacter phyllosphaerae sp. nov. isolated from the phyllosphere of Galium album.</title>
        <authorList>
            <person name="Aydogan E.L."/>
            <person name="Busse H.J."/>
            <person name="Moser G."/>
            <person name="Muller C."/>
            <person name="Kampfer P."/>
            <person name="Glaeser S.P."/>
        </authorList>
    </citation>
    <scope>NUCLEOTIDE SEQUENCE [LARGE SCALE GENOMIC DNA]</scope>
    <source>
        <strain evidence="4 5">PP-F2FG21</strain>
    </source>
</reference>
<dbReference type="EMBL" id="SNQG01000005">
    <property type="protein sequence ID" value="TEW65102.1"/>
    <property type="molecule type" value="Genomic_DNA"/>
</dbReference>
<reference evidence="4" key="2">
    <citation type="submission" date="2019-03" db="EMBL/GenBank/DDBJ databases">
        <authorList>
            <person name="Yan Y.-Q."/>
            <person name="Du Z.-J."/>
        </authorList>
    </citation>
    <scope>NUCLEOTIDE SEQUENCE</scope>
    <source>
        <strain evidence="4">PP-F2FG21</strain>
    </source>
</reference>
<keyword evidence="1" id="KW-1133">Transmembrane helix</keyword>
<evidence type="ECO:0000313" key="3">
    <source>
        <dbReference type="EMBL" id="MBB3969719.1"/>
    </source>
</evidence>
<keyword evidence="6" id="KW-1185">Reference proteome</keyword>